<dbReference type="GO" id="GO:0045892">
    <property type="term" value="P:negative regulation of DNA-templated transcription"/>
    <property type="evidence" value="ECO:0007669"/>
    <property type="project" value="TreeGrafter"/>
</dbReference>
<evidence type="ECO:0000256" key="2">
    <source>
        <dbReference type="ARBA" id="ARBA00023125"/>
    </source>
</evidence>
<sequence length="251" mass="27092">MSPLTKVKKDAMNHSPAPGGERAAGAQLDSGMSKTLHHGLEILETLARHPHGLSITDLADTVGVHRTVAHRLVRTLEAHRLCRRDHTKRVTLGAGLVTLAEPVEQDLRTVAGPVMEELAERTRSTAHLVLRENETEVRALLVVEPRNAQVHVAFRPGQIHPIDRGSAGLAMLAALPAVPGERPEVETARDRGYALTRGEVVATMFGISALVPRRRGEPETTIGISVFEVDDENALATAVRAAARQLGTLLH</sequence>
<dbReference type="Pfam" id="PF09339">
    <property type="entry name" value="HTH_IclR"/>
    <property type="match status" value="1"/>
</dbReference>
<keyword evidence="8" id="KW-1185">Reference proteome</keyword>
<comment type="caution">
    <text evidence="7">The sequence shown here is derived from an EMBL/GenBank/DDBJ whole genome shotgun (WGS) entry which is preliminary data.</text>
</comment>
<dbReference type="PROSITE" id="PS51077">
    <property type="entry name" value="HTH_ICLR"/>
    <property type="match status" value="1"/>
</dbReference>
<evidence type="ECO:0000259" key="6">
    <source>
        <dbReference type="PROSITE" id="PS51078"/>
    </source>
</evidence>
<name>A0A917VYH1_9NOCA</name>
<dbReference type="EMBL" id="BMMH01000024">
    <property type="protein sequence ID" value="GGL39718.1"/>
    <property type="molecule type" value="Genomic_DNA"/>
</dbReference>
<reference evidence="7" key="2">
    <citation type="submission" date="2020-09" db="EMBL/GenBank/DDBJ databases">
        <authorList>
            <person name="Sun Q."/>
            <person name="Zhou Y."/>
        </authorList>
    </citation>
    <scope>NUCLEOTIDE SEQUENCE</scope>
    <source>
        <strain evidence="7">CGMCC 4.3508</strain>
    </source>
</reference>
<dbReference type="InterPro" id="IPR036388">
    <property type="entry name" value="WH-like_DNA-bd_sf"/>
</dbReference>
<dbReference type="GO" id="GO:0003700">
    <property type="term" value="F:DNA-binding transcription factor activity"/>
    <property type="evidence" value="ECO:0007669"/>
    <property type="project" value="TreeGrafter"/>
</dbReference>
<keyword evidence="2" id="KW-0238">DNA-binding</keyword>
<evidence type="ECO:0000313" key="8">
    <source>
        <dbReference type="Proteomes" id="UP000638263"/>
    </source>
</evidence>
<dbReference type="InterPro" id="IPR005471">
    <property type="entry name" value="Tscrpt_reg_IclR_N"/>
</dbReference>
<feature type="domain" description="IclR-ED" evidence="6">
    <location>
        <begin position="88"/>
        <end position="251"/>
    </location>
</feature>
<evidence type="ECO:0000256" key="3">
    <source>
        <dbReference type="ARBA" id="ARBA00023163"/>
    </source>
</evidence>
<protein>
    <submittedName>
        <fullName evidence="7">Transcriptional regulator</fullName>
    </submittedName>
</protein>
<dbReference type="InterPro" id="IPR014757">
    <property type="entry name" value="Tscrpt_reg_IclR_C"/>
</dbReference>
<feature type="domain" description="HTH iclR-type" evidence="5">
    <location>
        <begin position="33"/>
        <end position="94"/>
    </location>
</feature>
<dbReference type="Gene3D" id="3.30.450.40">
    <property type="match status" value="2"/>
</dbReference>
<dbReference type="Proteomes" id="UP000638263">
    <property type="component" value="Unassembled WGS sequence"/>
</dbReference>
<keyword evidence="3" id="KW-0804">Transcription</keyword>
<dbReference type="AlphaFoldDB" id="A0A917VYH1"/>
<dbReference type="InterPro" id="IPR029016">
    <property type="entry name" value="GAF-like_dom_sf"/>
</dbReference>
<gene>
    <name evidence="7" type="ORF">GCM10011588_63140</name>
</gene>
<dbReference type="InterPro" id="IPR050707">
    <property type="entry name" value="HTH_MetabolicPath_Reg"/>
</dbReference>
<dbReference type="Gene3D" id="1.10.10.10">
    <property type="entry name" value="Winged helix-like DNA-binding domain superfamily/Winged helix DNA-binding domain"/>
    <property type="match status" value="1"/>
</dbReference>
<keyword evidence="1" id="KW-0805">Transcription regulation</keyword>
<evidence type="ECO:0000256" key="4">
    <source>
        <dbReference type="SAM" id="MobiDB-lite"/>
    </source>
</evidence>
<accession>A0A917VYH1</accession>
<dbReference type="PANTHER" id="PTHR30136:SF24">
    <property type="entry name" value="HTH-TYPE TRANSCRIPTIONAL REPRESSOR ALLR"/>
    <property type="match status" value="1"/>
</dbReference>
<evidence type="ECO:0000313" key="7">
    <source>
        <dbReference type="EMBL" id="GGL39718.1"/>
    </source>
</evidence>
<dbReference type="InterPro" id="IPR036390">
    <property type="entry name" value="WH_DNA-bd_sf"/>
</dbReference>
<dbReference type="PROSITE" id="PS51078">
    <property type="entry name" value="ICLR_ED"/>
    <property type="match status" value="1"/>
</dbReference>
<evidence type="ECO:0000256" key="1">
    <source>
        <dbReference type="ARBA" id="ARBA00023015"/>
    </source>
</evidence>
<dbReference type="SMART" id="SM00346">
    <property type="entry name" value="HTH_ICLR"/>
    <property type="match status" value="1"/>
</dbReference>
<dbReference type="PANTHER" id="PTHR30136">
    <property type="entry name" value="HELIX-TURN-HELIX TRANSCRIPTIONAL REGULATOR, ICLR FAMILY"/>
    <property type="match status" value="1"/>
</dbReference>
<reference evidence="7" key="1">
    <citation type="journal article" date="2014" name="Int. J. Syst. Evol. Microbiol.">
        <title>Complete genome sequence of Corynebacterium casei LMG S-19264T (=DSM 44701T), isolated from a smear-ripened cheese.</title>
        <authorList>
            <consortium name="US DOE Joint Genome Institute (JGI-PGF)"/>
            <person name="Walter F."/>
            <person name="Albersmeier A."/>
            <person name="Kalinowski J."/>
            <person name="Ruckert C."/>
        </authorList>
    </citation>
    <scope>NUCLEOTIDE SEQUENCE</scope>
    <source>
        <strain evidence="7">CGMCC 4.3508</strain>
    </source>
</reference>
<proteinExistence type="predicted"/>
<dbReference type="GO" id="GO:0003677">
    <property type="term" value="F:DNA binding"/>
    <property type="evidence" value="ECO:0007669"/>
    <property type="project" value="UniProtKB-KW"/>
</dbReference>
<dbReference type="SUPFAM" id="SSF46785">
    <property type="entry name" value="Winged helix' DNA-binding domain"/>
    <property type="match status" value="1"/>
</dbReference>
<organism evidence="7 8">
    <name type="scientific">Nocardia jinanensis</name>
    <dbReference type="NCBI Taxonomy" id="382504"/>
    <lineage>
        <taxon>Bacteria</taxon>
        <taxon>Bacillati</taxon>
        <taxon>Actinomycetota</taxon>
        <taxon>Actinomycetes</taxon>
        <taxon>Mycobacteriales</taxon>
        <taxon>Nocardiaceae</taxon>
        <taxon>Nocardia</taxon>
    </lineage>
</organism>
<feature type="region of interest" description="Disordered" evidence="4">
    <location>
        <begin position="1"/>
        <end position="27"/>
    </location>
</feature>
<dbReference type="SUPFAM" id="SSF55781">
    <property type="entry name" value="GAF domain-like"/>
    <property type="match status" value="1"/>
</dbReference>
<evidence type="ECO:0000259" key="5">
    <source>
        <dbReference type="PROSITE" id="PS51077"/>
    </source>
</evidence>